<dbReference type="Gene3D" id="3.50.30.30">
    <property type="match status" value="1"/>
</dbReference>
<dbReference type="Gene3D" id="2.60.40.2310">
    <property type="match status" value="1"/>
</dbReference>
<keyword evidence="6 9" id="KW-0720">Serine protease</keyword>
<dbReference type="OrthoDB" id="206201at2759"/>
<dbReference type="InterPro" id="IPR015500">
    <property type="entry name" value="Peptidase_S8_subtilisin-rel"/>
</dbReference>
<evidence type="ECO:0000256" key="10">
    <source>
        <dbReference type="SAM" id="SignalP"/>
    </source>
</evidence>
<feature type="active site" description="Charge relay system" evidence="8 9">
    <location>
        <position position="212"/>
    </location>
</feature>
<dbReference type="EMBL" id="KZ451896">
    <property type="protein sequence ID" value="PKA65109.1"/>
    <property type="molecule type" value="Genomic_DNA"/>
</dbReference>
<dbReference type="AlphaFoldDB" id="A0A2I0BBG9"/>
<evidence type="ECO:0000256" key="3">
    <source>
        <dbReference type="ARBA" id="ARBA00022670"/>
    </source>
</evidence>
<dbReference type="Pfam" id="PF02225">
    <property type="entry name" value="PA"/>
    <property type="match status" value="1"/>
</dbReference>
<dbReference type="PROSITE" id="PS51892">
    <property type="entry name" value="SUBTILASE"/>
    <property type="match status" value="1"/>
</dbReference>
<dbReference type="InterPro" id="IPR010259">
    <property type="entry name" value="S8pro/Inhibitor_I9"/>
</dbReference>
<evidence type="ECO:0000256" key="4">
    <source>
        <dbReference type="ARBA" id="ARBA00022729"/>
    </source>
</evidence>
<dbReference type="STRING" id="1088818.A0A2I0BBG9"/>
<evidence type="ECO:0000256" key="9">
    <source>
        <dbReference type="PROSITE-ProRule" id="PRU01240"/>
    </source>
</evidence>
<name>A0A2I0BBG9_9ASPA</name>
<evidence type="ECO:0000256" key="1">
    <source>
        <dbReference type="ARBA" id="ARBA00004613"/>
    </source>
</evidence>
<dbReference type="InterPro" id="IPR034197">
    <property type="entry name" value="Peptidases_S8_3"/>
</dbReference>
<dbReference type="InterPro" id="IPR036852">
    <property type="entry name" value="Peptidase_S8/S53_dom_sf"/>
</dbReference>
<dbReference type="InterPro" id="IPR041469">
    <property type="entry name" value="Subtilisin-like_FN3"/>
</dbReference>
<evidence type="ECO:0000313" key="16">
    <source>
        <dbReference type="Proteomes" id="UP000236161"/>
    </source>
</evidence>
<dbReference type="CDD" id="cd04852">
    <property type="entry name" value="Peptidases_S8_3"/>
    <property type="match status" value="1"/>
</dbReference>
<reference evidence="15 16" key="1">
    <citation type="journal article" date="2017" name="Nature">
        <title>The Apostasia genome and the evolution of orchids.</title>
        <authorList>
            <person name="Zhang G.Q."/>
            <person name="Liu K.W."/>
            <person name="Li Z."/>
            <person name="Lohaus R."/>
            <person name="Hsiao Y.Y."/>
            <person name="Niu S.C."/>
            <person name="Wang J.Y."/>
            <person name="Lin Y.C."/>
            <person name="Xu Q."/>
            <person name="Chen L.J."/>
            <person name="Yoshida K."/>
            <person name="Fujiwara S."/>
            <person name="Wang Z.W."/>
            <person name="Zhang Y.Q."/>
            <person name="Mitsuda N."/>
            <person name="Wang M."/>
            <person name="Liu G.H."/>
            <person name="Pecoraro L."/>
            <person name="Huang H.X."/>
            <person name="Xiao X.J."/>
            <person name="Lin M."/>
            <person name="Wu X.Y."/>
            <person name="Wu W.L."/>
            <person name="Chen Y.Y."/>
            <person name="Chang S.B."/>
            <person name="Sakamoto S."/>
            <person name="Ohme-Takagi M."/>
            <person name="Yagi M."/>
            <person name="Zeng S.J."/>
            <person name="Shen C.Y."/>
            <person name="Yeh C.M."/>
            <person name="Luo Y.B."/>
            <person name="Tsai W.C."/>
            <person name="Van de Peer Y."/>
            <person name="Liu Z.J."/>
        </authorList>
    </citation>
    <scope>NUCLEOTIDE SEQUENCE [LARGE SCALE GENOMIC DNA]</scope>
    <source>
        <strain evidence="16">cv. Shenzhen</strain>
        <tissue evidence="15">Stem</tissue>
    </source>
</reference>
<dbReference type="InterPro" id="IPR023827">
    <property type="entry name" value="Peptidase_S8_Asp-AS"/>
</dbReference>
<keyword evidence="16" id="KW-1185">Reference proteome</keyword>
<organism evidence="15 16">
    <name type="scientific">Apostasia shenzhenica</name>
    <dbReference type="NCBI Taxonomy" id="1088818"/>
    <lineage>
        <taxon>Eukaryota</taxon>
        <taxon>Viridiplantae</taxon>
        <taxon>Streptophyta</taxon>
        <taxon>Embryophyta</taxon>
        <taxon>Tracheophyta</taxon>
        <taxon>Spermatophyta</taxon>
        <taxon>Magnoliopsida</taxon>
        <taxon>Liliopsida</taxon>
        <taxon>Asparagales</taxon>
        <taxon>Orchidaceae</taxon>
        <taxon>Apostasioideae</taxon>
        <taxon>Apostasia</taxon>
    </lineage>
</organism>
<feature type="chain" id="PRO_5014166564" evidence="10">
    <location>
        <begin position="25"/>
        <end position="759"/>
    </location>
</feature>
<evidence type="ECO:0000313" key="15">
    <source>
        <dbReference type="EMBL" id="PKA65109.1"/>
    </source>
</evidence>
<evidence type="ECO:0000259" key="13">
    <source>
        <dbReference type="Pfam" id="PF05922"/>
    </source>
</evidence>
<feature type="domain" description="Subtilisin-like protease fibronectin type-III" evidence="14">
    <location>
        <begin position="658"/>
        <end position="756"/>
    </location>
</feature>
<dbReference type="Gene3D" id="3.30.70.80">
    <property type="entry name" value="Peptidase S8 propeptide/proteinase inhibitor I9"/>
    <property type="match status" value="1"/>
</dbReference>
<feature type="domain" description="PA" evidence="12">
    <location>
        <begin position="370"/>
        <end position="455"/>
    </location>
</feature>
<dbReference type="GO" id="GO:0004252">
    <property type="term" value="F:serine-type endopeptidase activity"/>
    <property type="evidence" value="ECO:0007669"/>
    <property type="project" value="UniProtKB-UniRule"/>
</dbReference>
<accession>A0A2I0BBG9</accession>
<evidence type="ECO:0000259" key="11">
    <source>
        <dbReference type="Pfam" id="PF00082"/>
    </source>
</evidence>
<gene>
    <name evidence="15" type="primary">SDD1</name>
    <name evidence="15" type="ORF">AXF42_Ash013230</name>
</gene>
<dbReference type="GO" id="GO:0006508">
    <property type="term" value="P:proteolysis"/>
    <property type="evidence" value="ECO:0007669"/>
    <property type="project" value="UniProtKB-KW"/>
</dbReference>
<feature type="active site" description="Charge relay system" evidence="8 9">
    <location>
        <position position="544"/>
    </location>
</feature>
<proteinExistence type="inferred from homology"/>
<comment type="similarity">
    <text evidence="2 9">Belongs to the peptidase S8 family.</text>
</comment>
<feature type="domain" description="Inhibitor I9" evidence="13">
    <location>
        <begin position="39"/>
        <end position="121"/>
    </location>
</feature>
<dbReference type="InterPro" id="IPR045051">
    <property type="entry name" value="SBT"/>
</dbReference>
<evidence type="ECO:0000259" key="12">
    <source>
        <dbReference type="Pfam" id="PF02225"/>
    </source>
</evidence>
<evidence type="ECO:0000259" key="14">
    <source>
        <dbReference type="Pfam" id="PF17766"/>
    </source>
</evidence>
<dbReference type="Gene3D" id="3.40.50.200">
    <property type="entry name" value="Peptidase S8/S53 domain"/>
    <property type="match status" value="1"/>
</dbReference>
<dbReference type="Proteomes" id="UP000236161">
    <property type="component" value="Unassembled WGS sequence"/>
</dbReference>
<dbReference type="Pfam" id="PF00082">
    <property type="entry name" value="Peptidase_S8"/>
    <property type="match status" value="1"/>
</dbReference>
<feature type="domain" description="Peptidase S8/S53" evidence="11">
    <location>
        <begin position="146"/>
        <end position="588"/>
    </location>
</feature>
<evidence type="ECO:0000256" key="7">
    <source>
        <dbReference type="ARBA" id="ARBA00023180"/>
    </source>
</evidence>
<evidence type="ECO:0000256" key="5">
    <source>
        <dbReference type="ARBA" id="ARBA00022801"/>
    </source>
</evidence>
<dbReference type="InterPro" id="IPR003137">
    <property type="entry name" value="PA_domain"/>
</dbReference>
<evidence type="ECO:0000256" key="6">
    <source>
        <dbReference type="ARBA" id="ARBA00022825"/>
    </source>
</evidence>
<dbReference type="CDD" id="cd02120">
    <property type="entry name" value="PA_subtilisin_like"/>
    <property type="match status" value="1"/>
</dbReference>
<dbReference type="InterPro" id="IPR000209">
    <property type="entry name" value="Peptidase_S8/S53_dom"/>
</dbReference>
<evidence type="ECO:0000256" key="2">
    <source>
        <dbReference type="ARBA" id="ARBA00011073"/>
    </source>
</evidence>
<keyword evidence="3 9" id="KW-0645">Protease</keyword>
<dbReference type="SUPFAM" id="SSF52743">
    <property type="entry name" value="Subtilisin-like"/>
    <property type="match status" value="1"/>
</dbReference>
<feature type="signal peptide" evidence="10">
    <location>
        <begin position="1"/>
        <end position="24"/>
    </location>
</feature>
<dbReference type="PRINTS" id="PR00723">
    <property type="entry name" value="SUBTILISIN"/>
</dbReference>
<comment type="subcellular location">
    <subcellularLocation>
        <location evidence="1">Secreted</location>
    </subcellularLocation>
</comment>
<dbReference type="PROSITE" id="PS00136">
    <property type="entry name" value="SUBTILASE_ASP"/>
    <property type="match status" value="1"/>
</dbReference>
<keyword evidence="5 9" id="KW-0378">Hydrolase</keyword>
<dbReference type="InterPro" id="IPR037045">
    <property type="entry name" value="S8pro/Inhibitor_I9_sf"/>
</dbReference>
<dbReference type="Pfam" id="PF17766">
    <property type="entry name" value="fn3_6"/>
    <property type="match status" value="1"/>
</dbReference>
<protein>
    <submittedName>
        <fullName evidence="15">Subtilisin-like protease SDD1</fullName>
    </submittedName>
</protein>
<feature type="active site" description="Charge relay system" evidence="8 9">
    <location>
        <position position="153"/>
    </location>
</feature>
<keyword evidence="4 10" id="KW-0732">Signal</keyword>
<dbReference type="GO" id="GO:0005576">
    <property type="term" value="C:extracellular region"/>
    <property type="evidence" value="ECO:0007669"/>
    <property type="project" value="UniProtKB-SubCell"/>
</dbReference>
<keyword evidence="7" id="KW-0325">Glycoprotein</keyword>
<dbReference type="PANTHER" id="PTHR10795">
    <property type="entry name" value="PROPROTEIN CONVERTASE SUBTILISIN/KEXIN"/>
    <property type="match status" value="1"/>
</dbReference>
<sequence>MNFLRLAILLSTFIIIFFFKSAHPQILALNVFNYSTHETFIIHVQKPPKSTINMLTVEDYRNYHRSFLPTHTLASGEPRLIYSYHNAISGFAAKLTRDEAKAIEKVPGVLRADPDRALSLHTTHVNDFLGINHNSCFMRDTESAMGAIIGILDAGVLPTHPSFTDRGIAHPPPPGKWRGHCDFKPAMCNNKIVGAKSFNHAGKGLPFDFEGHGTHTASVAAGGIVKNADVLGNARGTAAGAAPRAHLAIYKVCHSGGCLASDVLAGIDQAIADGVDVISLSLGGPAIPFYDDAVAIGALAAIERGIFVSSSAGNSGPARSTVGNDAPWMLTAGASSMDRAILATVRLGNGEEFDGESSYQPIGFTSILLPIVYPGARGGSRVKTCSDGSLNRINVRGKIVLCHTGGTNTSIEKGAIVMRAGGVAMIVVNEEKRRCTVEAEAHVLPTAHVSTSAGGRIIAYLRTMRENPTAVILFKGTVYGNSPAPAVAAFSGRGPSAVNEGIMKPDIVGPGVNILAAWPFPVGPPVVEVGNVTTPTFNVVSGTSASAALLAGVAALLKISHPEWSPAEIKSALMTTADVLDRDGGPIADETLGAAGYLAAGAGQVNPTRANDPGLVYDIQPGDYVRYLCGLGYTDMQVSAISRRAVKCAVVDSMAAEDLNYPAVSVAMGTKMEKTVTRTVRNVCEEEAVYTAKIRAPEGVEASVYPEKLGFSEKNQSMSYNVYLSSGEVGGRRGSVGQGLITWVSNKHIVRSPLLVSFA</sequence>
<evidence type="ECO:0000256" key="8">
    <source>
        <dbReference type="PIRSR" id="PIRSR615500-1"/>
    </source>
</evidence>
<dbReference type="Pfam" id="PF05922">
    <property type="entry name" value="Inhibitor_I9"/>
    <property type="match status" value="1"/>
</dbReference>